<dbReference type="InterPro" id="IPR016035">
    <property type="entry name" value="Acyl_Trfase/lysoPLipase"/>
</dbReference>
<dbReference type="Gene3D" id="3.30.70.3290">
    <property type="match status" value="1"/>
</dbReference>
<keyword evidence="5" id="KW-0045">Antibiotic biosynthesis</keyword>
<gene>
    <name evidence="11" type="ORF">GCM10010357_23490</name>
</gene>
<evidence type="ECO:0000259" key="10">
    <source>
        <dbReference type="PROSITE" id="PS52004"/>
    </source>
</evidence>
<keyword evidence="2" id="KW-0596">Phosphopantetheine</keyword>
<dbReference type="PROSITE" id="PS00012">
    <property type="entry name" value="PHOSPHOPANTETHEINE"/>
    <property type="match status" value="1"/>
</dbReference>
<keyword evidence="6" id="KW-0511">Multifunctional enzyme</keyword>
<dbReference type="Gene3D" id="3.40.47.10">
    <property type="match status" value="1"/>
</dbReference>
<dbReference type="Pfam" id="PF08990">
    <property type="entry name" value="Docking"/>
    <property type="match status" value="1"/>
</dbReference>
<evidence type="ECO:0000259" key="9">
    <source>
        <dbReference type="PROSITE" id="PS50075"/>
    </source>
</evidence>
<dbReference type="PROSITE" id="PS52004">
    <property type="entry name" value="KS3_2"/>
    <property type="match status" value="1"/>
</dbReference>
<keyword evidence="7" id="KW-0012">Acyltransferase</keyword>
<dbReference type="Gene3D" id="1.10.1200.10">
    <property type="entry name" value="ACP-like"/>
    <property type="match status" value="1"/>
</dbReference>
<evidence type="ECO:0000256" key="3">
    <source>
        <dbReference type="ARBA" id="ARBA00022553"/>
    </source>
</evidence>
<dbReference type="InterPro" id="IPR032821">
    <property type="entry name" value="PKS_assoc"/>
</dbReference>
<dbReference type="Pfam" id="PF16197">
    <property type="entry name" value="KAsynt_C_assoc"/>
    <property type="match status" value="1"/>
</dbReference>
<dbReference type="InterPro" id="IPR020841">
    <property type="entry name" value="PKS_Beta-ketoAc_synthase_dom"/>
</dbReference>
<keyword evidence="3" id="KW-0597">Phosphoprotein</keyword>
<dbReference type="EMBL" id="BAAABX010000023">
    <property type="protein sequence ID" value="GAA0401711.1"/>
    <property type="molecule type" value="Genomic_DNA"/>
</dbReference>
<dbReference type="Pfam" id="PF02801">
    <property type="entry name" value="Ketoacyl-synt_C"/>
    <property type="match status" value="1"/>
</dbReference>
<evidence type="ECO:0000256" key="8">
    <source>
        <dbReference type="SAM" id="MobiDB-lite"/>
    </source>
</evidence>
<dbReference type="InterPro" id="IPR001227">
    <property type="entry name" value="Ac_transferase_dom_sf"/>
</dbReference>
<dbReference type="InterPro" id="IPR014043">
    <property type="entry name" value="Acyl_transferase_dom"/>
</dbReference>
<feature type="domain" description="Ketosynthase family 3 (KS3)" evidence="10">
    <location>
        <begin position="33"/>
        <end position="459"/>
    </location>
</feature>
<dbReference type="InterPro" id="IPR050091">
    <property type="entry name" value="PKS_NRPS_Biosynth_Enz"/>
</dbReference>
<dbReference type="PANTHER" id="PTHR43775:SF51">
    <property type="entry name" value="INACTIVE PHENOLPHTHIOCEROL SYNTHESIS POLYKETIDE SYNTHASE TYPE I PKS1-RELATED"/>
    <property type="match status" value="1"/>
</dbReference>
<evidence type="ECO:0000313" key="12">
    <source>
        <dbReference type="Proteomes" id="UP001500879"/>
    </source>
</evidence>
<dbReference type="InterPro" id="IPR016039">
    <property type="entry name" value="Thiolase-like"/>
</dbReference>
<dbReference type="SUPFAM" id="SSF55048">
    <property type="entry name" value="Probable ACP-binding domain of malonyl-CoA ACP transacylase"/>
    <property type="match status" value="1"/>
</dbReference>
<dbReference type="SMART" id="SM00823">
    <property type="entry name" value="PKS_PP"/>
    <property type="match status" value="1"/>
</dbReference>
<dbReference type="RefSeq" id="WP_344022896.1">
    <property type="nucleotide sequence ID" value="NZ_BAAABX010000023.1"/>
</dbReference>
<organism evidence="11 12">
    <name type="scientific">Streptomyces luteireticuli</name>
    <dbReference type="NCBI Taxonomy" id="173858"/>
    <lineage>
        <taxon>Bacteria</taxon>
        <taxon>Bacillati</taxon>
        <taxon>Actinomycetota</taxon>
        <taxon>Actinomycetes</taxon>
        <taxon>Kitasatosporales</taxon>
        <taxon>Streptomycetaceae</taxon>
        <taxon>Streptomyces</taxon>
    </lineage>
</organism>
<dbReference type="SUPFAM" id="SSF47336">
    <property type="entry name" value="ACP-like"/>
    <property type="match status" value="1"/>
</dbReference>
<comment type="caution">
    <text evidence="11">The sequence shown here is derived from an EMBL/GenBank/DDBJ whole genome shotgun (WGS) entry which is preliminary data.</text>
</comment>
<dbReference type="InterPro" id="IPR009081">
    <property type="entry name" value="PP-bd_ACP"/>
</dbReference>
<evidence type="ECO:0000313" key="11">
    <source>
        <dbReference type="EMBL" id="GAA0401711.1"/>
    </source>
</evidence>
<dbReference type="Gene3D" id="3.40.366.10">
    <property type="entry name" value="Malonyl-Coenzyme A Acyl Carrier Protein, domain 2"/>
    <property type="match status" value="1"/>
</dbReference>
<reference evidence="11 12" key="1">
    <citation type="journal article" date="2019" name="Int. J. Syst. Evol. Microbiol.">
        <title>The Global Catalogue of Microorganisms (GCM) 10K type strain sequencing project: providing services to taxonomists for standard genome sequencing and annotation.</title>
        <authorList>
            <consortium name="The Broad Institute Genomics Platform"/>
            <consortium name="The Broad Institute Genome Sequencing Center for Infectious Disease"/>
            <person name="Wu L."/>
            <person name="Ma J."/>
        </authorList>
    </citation>
    <scope>NUCLEOTIDE SEQUENCE [LARGE SCALE GENOMIC DNA]</scope>
    <source>
        <strain evidence="11 12">JCM 4788</strain>
    </source>
</reference>
<keyword evidence="4" id="KW-0808">Transferase</keyword>
<dbReference type="SMART" id="SM00827">
    <property type="entry name" value="PKS_AT"/>
    <property type="match status" value="1"/>
</dbReference>
<protein>
    <recommendedName>
        <fullName evidence="13">Acyltransferase domain-containing protein</fullName>
    </recommendedName>
</protein>
<proteinExistence type="predicted"/>
<dbReference type="InterPro" id="IPR006162">
    <property type="entry name" value="Ppantetheine_attach_site"/>
</dbReference>
<evidence type="ECO:0000256" key="4">
    <source>
        <dbReference type="ARBA" id="ARBA00022679"/>
    </source>
</evidence>
<dbReference type="Pfam" id="PF00109">
    <property type="entry name" value="ketoacyl-synt"/>
    <property type="match status" value="1"/>
</dbReference>
<keyword evidence="12" id="KW-1185">Reference proteome</keyword>
<name>A0ABN0YN18_9ACTN</name>
<evidence type="ECO:0000256" key="7">
    <source>
        <dbReference type="ARBA" id="ARBA00023315"/>
    </source>
</evidence>
<comment type="cofactor">
    <cofactor evidence="1">
        <name>pantetheine 4'-phosphate</name>
        <dbReference type="ChEBI" id="CHEBI:47942"/>
    </cofactor>
</comment>
<evidence type="ECO:0000256" key="2">
    <source>
        <dbReference type="ARBA" id="ARBA00022450"/>
    </source>
</evidence>
<dbReference type="CDD" id="cd00833">
    <property type="entry name" value="PKS"/>
    <property type="match status" value="1"/>
</dbReference>
<feature type="domain" description="Carrier" evidence="9">
    <location>
        <begin position="962"/>
        <end position="1037"/>
    </location>
</feature>
<dbReference type="InterPro" id="IPR020806">
    <property type="entry name" value="PKS_PP-bd"/>
</dbReference>
<dbReference type="InterPro" id="IPR015083">
    <property type="entry name" value="NorB/c/GfsB-D-like_docking"/>
</dbReference>
<dbReference type="Pfam" id="PF00550">
    <property type="entry name" value="PP-binding"/>
    <property type="match status" value="1"/>
</dbReference>
<dbReference type="InterPro" id="IPR036736">
    <property type="entry name" value="ACP-like_sf"/>
</dbReference>
<dbReference type="PROSITE" id="PS50075">
    <property type="entry name" value="CARRIER"/>
    <property type="match status" value="1"/>
</dbReference>
<dbReference type="SMART" id="SM01294">
    <property type="entry name" value="PKS_PP_betabranch"/>
    <property type="match status" value="1"/>
</dbReference>
<evidence type="ECO:0000256" key="5">
    <source>
        <dbReference type="ARBA" id="ARBA00023194"/>
    </source>
</evidence>
<feature type="region of interest" description="Disordered" evidence="8">
    <location>
        <begin position="458"/>
        <end position="481"/>
    </location>
</feature>
<dbReference type="InterPro" id="IPR018201">
    <property type="entry name" value="Ketoacyl_synth_AS"/>
</dbReference>
<dbReference type="PANTHER" id="PTHR43775">
    <property type="entry name" value="FATTY ACID SYNTHASE"/>
    <property type="match status" value="1"/>
</dbReference>
<accession>A0ABN0YN18</accession>
<evidence type="ECO:0000256" key="6">
    <source>
        <dbReference type="ARBA" id="ARBA00023268"/>
    </source>
</evidence>
<dbReference type="SUPFAM" id="SSF53901">
    <property type="entry name" value="Thiolase-like"/>
    <property type="match status" value="1"/>
</dbReference>
<evidence type="ECO:0008006" key="13">
    <source>
        <dbReference type="Google" id="ProtNLM"/>
    </source>
</evidence>
<dbReference type="PROSITE" id="PS00606">
    <property type="entry name" value="KS3_1"/>
    <property type="match status" value="1"/>
</dbReference>
<dbReference type="InterPro" id="IPR014031">
    <property type="entry name" value="Ketoacyl_synth_C"/>
</dbReference>
<dbReference type="Proteomes" id="UP001500879">
    <property type="component" value="Unassembled WGS sequence"/>
</dbReference>
<dbReference type="InterPro" id="IPR014030">
    <property type="entry name" value="Ketoacyl_synth_N"/>
</dbReference>
<dbReference type="SUPFAM" id="SSF52151">
    <property type="entry name" value="FabD/lysophospholipase-like"/>
    <property type="match status" value="1"/>
</dbReference>
<sequence length="1122" mass="117495">MANEEKLLENLKWVTNELRQAHRRLRDIEAEQQEPVAVVGMACRFPGGVRSPEDLWRLLADGADAIGPFPDDRGWDLEGLYDPDPDKPGTSYARDGGFLSGATEFDPAFFGISPREALAMDPQQRLLLETSWEVFERAGIDPASLKGEQAGVFVGSNGQDYGSLLLTGAEELEGHLGTGSAASVASGRLSYTFGLEGPAVTVDTACSSSLVALHLAVQALRSRECSLALAGGVTVMATPNAFIDFARQRGLSADGRCKAFAAAADGTGWGEGVGMLLVERLSDARKNGHQVLAVVRGSAVNQDGASNGLTAPNGPSQQRVIRAALANARVAADEVDAVEAHGTGTTLGDPIEAQALLATYGRERADGRPLYLGSVKSNIGHTQAAAGVAGVIKMVMAMREGVLPRSLHIDEPTPHVDWSSGGVELLTESREWPGTGRPRRAAVSSFGVSGTNSHVIVEQAPEPGDDGPEGGGPENGATGVGAAPAVLPWALSAKHDTALREQAARLRAHVEARPDVAPVDIAHSLVTARSAFGHRAVVLGGDRGELLAGLAALAAGEPAANVVEGVAHGPGKTAFVFPGQGSQWAGMAQELLDTAPAFAARMTECEKALSAFTDWSLTGVLRGAEGAPGLDRVDVVQPVLWAVMVSLAEVWRSYGVRPSAVVGHSQGEIAAAVVSGALSLEDGARVVALRSRAIEALAGRGGMVSVPLPVDGVRELIARWDGRVSVAAVNGPTSVVVSGEVAALDELMAHCEAEDIRARRIPVDYASHSAVVEEIRERILEVLAPVVPLKPEVPFFSTVTGEWLTDAATDADYWYRNLRRTVELEGAVRSLTEQGFRCFVEVSPHPVLTVPLRETAEAAGDEPVAVAGTLRRDLGGLRQFLTSLAEVQVRGVTPDWDAVLGDCARRRVDLPTYAFRRQRIWPERVADDAPGGGRVVLTAGADEADPGLGGKLAGMTGAERTRALLDLVRGHTAAVLGHAGAESVGAGQAFKELGFDSLTAVALRNRIGEATGLQLPATLVFDHPTPKELAAFLDGEFTGGGGGGGGRDTLSARIDALEFAVLSQSSDDGTLAMVSSRLQTILARINRPDATATTAATSPREQLESASDDELFAFINEELGRS</sequence>
<dbReference type="InterPro" id="IPR016036">
    <property type="entry name" value="Malonyl_transacylase_ACP-bd"/>
</dbReference>
<dbReference type="Pfam" id="PF00698">
    <property type="entry name" value="Acyl_transf_1"/>
    <property type="match status" value="1"/>
</dbReference>
<evidence type="ECO:0000256" key="1">
    <source>
        <dbReference type="ARBA" id="ARBA00001957"/>
    </source>
</evidence>
<dbReference type="SMART" id="SM00825">
    <property type="entry name" value="PKS_KS"/>
    <property type="match status" value="1"/>
</dbReference>